<comment type="caution">
    <text evidence="2">The sequence shown here is derived from an EMBL/GenBank/DDBJ whole genome shotgun (WGS) entry which is preliminary data.</text>
</comment>
<accession>A0A9N8DBH6</accession>
<name>A0A9N8DBH6_9STRA</name>
<dbReference type="InterPro" id="IPR029024">
    <property type="entry name" value="TerB-like"/>
</dbReference>
<evidence type="ECO:0000256" key="1">
    <source>
        <dbReference type="SAM" id="MobiDB-lite"/>
    </source>
</evidence>
<dbReference type="AlphaFoldDB" id="A0A9N8DBH6"/>
<dbReference type="Proteomes" id="UP001153069">
    <property type="component" value="Unassembled WGS sequence"/>
</dbReference>
<keyword evidence="3" id="KW-1185">Reference proteome</keyword>
<evidence type="ECO:0000313" key="2">
    <source>
        <dbReference type="EMBL" id="CAB9498750.1"/>
    </source>
</evidence>
<gene>
    <name evidence="2" type="ORF">SEMRO_44_G026730.1</name>
</gene>
<dbReference type="EMBL" id="CAICTM010000044">
    <property type="protein sequence ID" value="CAB9498750.1"/>
    <property type="molecule type" value="Genomic_DNA"/>
</dbReference>
<feature type="region of interest" description="Disordered" evidence="1">
    <location>
        <begin position="1"/>
        <end position="24"/>
    </location>
</feature>
<evidence type="ECO:0000313" key="3">
    <source>
        <dbReference type="Proteomes" id="UP001153069"/>
    </source>
</evidence>
<feature type="compositionally biased region" description="Basic residues" evidence="1">
    <location>
        <begin position="1"/>
        <end position="17"/>
    </location>
</feature>
<protein>
    <submittedName>
        <fullName evidence="2">Uncharacterized protein</fullName>
    </submittedName>
</protein>
<reference evidence="2" key="1">
    <citation type="submission" date="2020-06" db="EMBL/GenBank/DDBJ databases">
        <authorList>
            <consortium name="Plant Systems Biology data submission"/>
        </authorList>
    </citation>
    <scope>NUCLEOTIDE SEQUENCE</scope>
    <source>
        <strain evidence="2">D6</strain>
    </source>
</reference>
<proteinExistence type="predicted"/>
<organism evidence="2 3">
    <name type="scientific">Seminavis robusta</name>
    <dbReference type="NCBI Taxonomy" id="568900"/>
    <lineage>
        <taxon>Eukaryota</taxon>
        <taxon>Sar</taxon>
        <taxon>Stramenopiles</taxon>
        <taxon>Ochrophyta</taxon>
        <taxon>Bacillariophyta</taxon>
        <taxon>Bacillariophyceae</taxon>
        <taxon>Bacillariophycidae</taxon>
        <taxon>Naviculales</taxon>
        <taxon>Naviculaceae</taxon>
        <taxon>Seminavis</taxon>
    </lineage>
</organism>
<dbReference type="Gene3D" id="1.10.3680.10">
    <property type="entry name" value="TerB-like"/>
    <property type="match status" value="1"/>
</dbReference>
<sequence>MSSRHHHHRHNHHHSHQQRNQSKESGITPHDFFFNFHLGFTKTPSEVAEDQHHRHQIESRYTRALCLAIGSGGVYTPEQVRYLKGLGTITSPDNSMVDLIEPLLQEAADLLDVELVCSSTYLTDLRLLENAGRSMVYDMYTCAALADFPEPQMVAISLIAEELGVAKFGLLEHIRKQVELEVEMRKNRIKLLFPEGHPMLEPKYASLHKEQQSHQ</sequence>